<dbReference type="STRING" id="1965070.A0A443R7G1"/>
<keyword evidence="4" id="KW-0158">Chromosome</keyword>
<reference evidence="8 9" key="1">
    <citation type="journal article" date="2018" name="Gigascience">
        <title>Genomes of trombidid mites reveal novel predicted allergens and laterally-transferred genes associated with secondary metabolism.</title>
        <authorList>
            <person name="Dong X."/>
            <person name="Chaisiri K."/>
            <person name="Xia D."/>
            <person name="Armstrong S.D."/>
            <person name="Fang Y."/>
            <person name="Donnelly M.J."/>
            <person name="Kadowaki T."/>
            <person name="McGarry J.W."/>
            <person name="Darby A.C."/>
            <person name="Makepeace B.L."/>
        </authorList>
    </citation>
    <scope>NUCLEOTIDE SEQUENCE [LARGE SCALE GENOMIC DNA]</scope>
    <source>
        <strain evidence="8">UoL-WK</strain>
    </source>
</reference>
<dbReference type="InterPro" id="IPR038751">
    <property type="entry name" value="INTS8"/>
</dbReference>
<dbReference type="GO" id="GO:0032039">
    <property type="term" value="C:integrator complex"/>
    <property type="evidence" value="ECO:0007669"/>
    <property type="project" value="TreeGrafter"/>
</dbReference>
<protein>
    <submittedName>
        <fullName evidence="8">Integrator complex subunit 8-like protein</fullName>
    </submittedName>
</protein>
<dbReference type="EMBL" id="NCKU01001805">
    <property type="protein sequence ID" value="RWS11204.1"/>
    <property type="molecule type" value="Genomic_DNA"/>
</dbReference>
<dbReference type="OrthoDB" id="64340at2759"/>
<evidence type="ECO:0000256" key="1">
    <source>
        <dbReference type="ARBA" id="ARBA00004123"/>
    </source>
</evidence>
<gene>
    <name evidence="8" type="ORF">B4U79_04370</name>
</gene>
<evidence type="ECO:0000259" key="7">
    <source>
        <dbReference type="Pfam" id="PF25756"/>
    </source>
</evidence>
<feature type="domain" description="INTS8 TPR repeats" evidence="7">
    <location>
        <begin position="444"/>
        <end position="906"/>
    </location>
</feature>
<comment type="similarity">
    <text evidence="3">Belongs to the Integrator subunit 8 family.</text>
</comment>
<name>A0A443R7G1_9ACAR</name>
<organism evidence="8 9">
    <name type="scientific">Dinothrombium tinctorium</name>
    <dbReference type="NCBI Taxonomy" id="1965070"/>
    <lineage>
        <taxon>Eukaryota</taxon>
        <taxon>Metazoa</taxon>
        <taxon>Ecdysozoa</taxon>
        <taxon>Arthropoda</taxon>
        <taxon>Chelicerata</taxon>
        <taxon>Arachnida</taxon>
        <taxon>Acari</taxon>
        <taxon>Acariformes</taxon>
        <taxon>Trombidiformes</taxon>
        <taxon>Prostigmata</taxon>
        <taxon>Anystina</taxon>
        <taxon>Parasitengona</taxon>
        <taxon>Trombidioidea</taxon>
        <taxon>Trombidiidae</taxon>
        <taxon>Dinothrombium</taxon>
    </lineage>
</organism>
<dbReference type="InterPro" id="IPR057980">
    <property type="entry name" value="TPR_INTS8"/>
</dbReference>
<comment type="caution">
    <text evidence="8">The sequence shown here is derived from an EMBL/GenBank/DDBJ whole genome shotgun (WGS) entry which is preliminary data.</text>
</comment>
<keyword evidence="9" id="KW-1185">Reference proteome</keyword>
<evidence type="ECO:0000256" key="2">
    <source>
        <dbReference type="ARBA" id="ARBA00004286"/>
    </source>
</evidence>
<dbReference type="PANTHER" id="PTHR13350:SF1">
    <property type="entry name" value="INTEGRATOR COMPLEX SUBUNIT 8"/>
    <property type="match status" value="1"/>
</dbReference>
<keyword evidence="5" id="KW-0539">Nucleus</keyword>
<feature type="region of interest" description="Disordered" evidence="6">
    <location>
        <begin position="64"/>
        <end position="103"/>
    </location>
</feature>
<dbReference type="Proteomes" id="UP000285301">
    <property type="component" value="Unassembled WGS sequence"/>
</dbReference>
<evidence type="ECO:0000313" key="8">
    <source>
        <dbReference type="EMBL" id="RWS11204.1"/>
    </source>
</evidence>
<dbReference type="Pfam" id="PF25756">
    <property type="entry name" value="TPR_INTS8"/>
    <property type="match status" value="1"/>
</dbReference>
<feature type="compositionally biased region" description="Pro residues" evidence="6">
    <location>
        <begin position="75"/>
        <end position="85"/>
    </location>
</feature>
<accession>A0A443R7G1</accession>
<dbReference type="GO" id="GO:0005694">
    <property type="term" value="C:chromosome"/>
    <property type="evidence" value="ECO:0007669"/>
    <property type="project" value="UniProtKB-SubCell"/>
</dbReference>
<evidence type="ECO:0000256" key="6">
    <source>
        <dbReference type="SAM" id="MobiDB-lite"/>
    </source>
</evidence>
<dbReference type="PANTHER" id="PTHR13350">
    <property type="entry name" value="INTEGRATOR COMPLEX SUBUNIT 8"/>
    <property type="match status" value="1"/>
</dbReference>
<dbReference type="AlphaFoldDB" id="A0A443R7G1"/>
<comment type="subcellular location">
    <subcellularLocation>
        <location evidence="2">Chromosome</location>
    </subcellularLocation>
    <subcellularLocation>
        <location evidence="1">Nucleus</location>
    </subcellularLocation>
</comment>
<evidence type="ECO:0000313" key="9">
    <source>
        <dbReference type="Proteomes" id="UP000285301"/>
    </source>
</evidence>
<evidence type="ECO:0000256" key="5">
    <source>
        <dbReference type="ARBA" id="ARBA00023242"/>
    </source>
</evidence>
<evidence type="ECO:0000256" key="3">
    <source>
        <dbReference type="ARBA" id="ARBA00007147"/>
    </source>
</evidence>
<sequence length="907" mass="104008">MNHETSTTTTPMKTLWFEFLLSPHLLEKHLNDENADPSPTELIIHFLTNASNACLSNSVDEHLNNGQQQQQQIQPTPPPSPPLPPVQQQQQFPPKAEAKNEDAGNKKSLALKLLALKVGAHLKWNLDEFEASLPLTIQYLLFNELIKLCEKSEEKNCNLFSYILYYRWILRSLIKVSYPVRGQKGLPMPIPLLQHIDPTYVPHETMENLVKKLHELANSAVLGLEKVVQESESKQMSSAINMPLAACFSTLNENSDDMKCDWSQVEVLNAKHVVDILRYELGKWFFFNENYQKAKNYLENVDLKYQSDFESFNEYLQAANEMLGEVLDYDYEMQDSQNYFSQCIEKILVGESCDILAIERKVEPSVILQELNDFYRGCNDTAKKDCIRKFAIYLSSRLNGIKEFLKDFIDNEKMDTSEMQDNNVSQTAVEEGEIDVVEEEVDRDPELQLLEATDPELIQNLATKVSNLPLAINKKWDIPRTHSMCLVNLPKPQYCKCHIVLAKAAELRKAKLYIESRTLYLSLLEDIQASLPSLANIITLELLQTDLEYHFDTNDIDERRNLDLMQKSERALRNESAVSQVLPDIIDLCCIFLLESGAPLLKDFINYNNNPIVKFSASLFCIAEEGSSVTNNFRVKEVWDFVISAISVVSKRTTNYPGSALSFTTLYNFLRKLKSLTYISIMLSCLIKIRNLILDNPSLELSCLSFPCIQWPQSLGINSSSIVVSNLTILIQTLLDKGLPQKPNEISLIRCKAELNLIEGNFVEALKQYLTMLIIVTEYFTSFGNYCDEETIYQRMIKCCTSINCFTQAAVLHQMTRDPNYSYIFMALNEKNCHDSCDDLYHCFWDITILEYLVNLHTRRGELDKKHKAIQMIGQLELNANNGEDISKEAANVRRGKFFRIMAKKYM</sequence>
<proteinExistence type="inferred from homology"/>
<dbReference type="GO" id="GO:0034472">
    <property type="term" value="P:snRNA 3'-end processing"/>
    <property type="evidence" value="ECO:0007669"/>
    <property type="project" value="InterPro"/>
</dbReference>
<evidence type="ECO:0000256" key="4">
    <source>
        <dbReference type="ARBA" id="ARBA00022454"/>
    </source>
</evidence>